<comment type="cofactor">
    <cofactor evidence="11">
        <name>FAD</name>
        <dbReference type="ChEBI" id="CHEBI:57692"/>
    </cofactor>
    <text evidence="11">Binds 1 FAD per subunit.</text>
</comment>
<dbReference type="GO" id="GO:0004791">
    <property type="term" value="F:thioredoxin-disulfide reductase (NADPH) activity"/>
    <property type="evidence" value="ECO:0007669"/>
    <property type="project" value="UniProtKB-EC"/>
</dbReference>
<dbReference type="PRINTS" id="PR00411">
    <property type="entry name" value="PNDRDTASEI"/>
</dbReference>
<feature type="binding site" evidence="11">
    <location>
        <position position="66"/>
    </location>
    <ligand>
        <name>FAD</name>
        <dbReference type="ChEBI" id="CHEBI:57692"/>
    </ligand>
</feature>
<dbReference type="PANTHER" id="PTHR42737">
    <property type="entry name" value="GLUTATHIONE REDUCTASE"/>
    <property type="match status" value="1"/>
</dbReference>
<feature type="domain" description="FAD/NAD(P)-binding" evidence="15">
    <location>
        <begin position="11"/>
        <end position="343"/>
    </location>
</feature>
<organism evidence="16">
    <name type="scientific">Ostreococcus mediterraneus</name>
    <dbReference type="NCBI Taxonomy" id="1486918"/>
    <lineage>
        <taxon>Eukaryota</taxon>
        <taxon>Viridiplantae</taxon>
        <taxon>Chlorophyta</taxon>
        <taxon>Mamiellophyceae</taxon>
        <taxon>Mamiellales</taxon>
        <taxon>Bathycoccaceae</taxon>
        <taxon>Ostreococcus</taxon>
    </lineage>
</organism>
<keyword evidence="5" id="KW-0521">NADP</keyword>
<keyword evidence="11" id="KW-0520">NAD</keyword>
<evidence type="ECO:0000256" key="6">
    <source>
        <dbReference type="ARBA" id="ARBA00022933"/>
    </source>
</evidence>
<evidence type="ECO:0000256" key="7">
    <source>
        <dbReference type="ARBA" id="ARBA00023002"/>
    </source>
</evidence>
<evidence type="ECO:0000256" key="12">
    <source>
        <dbReference type="PIRSR" id="PIRSR000350-4"/>
    </source>
</evidence>
<keyword evidence="7 13" id="KW-0560">Oxidoreductase</keyword>
<dbReference type="FunFam" id="3.30.390.30:FF:000004">
    <property type="entry name" value="Thioredoxin reductase 1, cytoplasmic"/>
    <property type="match status" value="1"/>
</dbReference>
<feature type="binding site" evidence="11">
    <location>
        <position position="327"/>
    </location>
    <ligand>
        <name>FAD</name>
        <dbReference type="ChEBI" id="CHEBI:57692"/>
    </ligand>
</feature>
<dbReference type="GO" id="GO:0004362">
    <property type="term" value="F:glutathione-disulfide reductase (NADPH) activity"/>
    <property type="evidence" value="ECO:0007669"/>
    <property type="project" value="TreeGrafter"/>
</dbReference>
<dbReference type="Pfam" id="PF07992">
    <property type="entry name" value="Pyr_redox_2"/>
    <property type="match status" value="1"/>
</dbReference>
<evidence type="ECO:0000313" key="16">
    <source>
        <dbReference type="EMBL" id="CAD8582433.1"/>
    </source>
</evidence>
<gene>
    <name evidence="16" type="ORF">OMED0929_LOCUS3855</name>
</gene>
<keyword evidence="6" id="KW-0712">Selenocysteine</keyword>
<keyword evidence="4 11" id="KW-0274">FAD</keyword>
<keyword evidence="11" id="KW-0547">Nucleotide-binding</keyword>
<keyword evidence="9 13" id="KW-0676">Redox-active center</keyword>
<feature type="disulfide bond" description="Redox-active" evidence="12">
    <location>
        <begin position="57"/>
        <end position="62"/>
    </location>
</feature>
<dbReference type="GO" id="GO:0005829">
    <property type="term" value="C:cytosol"/>
    <property type="evidence" value="ECO:0007669"/>
    <property type="project" value="TreeGrafter"/>
</dbReference>
<dbReference type="PANTHER" id="PTHR42737:SF8">
    <property type="entry name" value="THIOREDOXIN-DISULFIDE REDUCTASE"/>
    <property type="match status" value="1"/>
</dbReference>
<comment type="similarity">
    <text evidence="1 13">Belongs to the class-I pyridine nucleotide-disulfide oxidoreductase family.</text>
</comment>
<dbReference type="GO" id="GO:0045454">
    <property type="term" value="P:cell redox homeostasis"/>
    <property type="evidence" value="ECO:0007669"/>
    <property type="project" value="InterPro"/>
</dbReference>
<dbReference type="InterPro" id="IPR036188">
    <property type="entry name" value="FAD/NAD-bd_sf"/>
</dbReference>
<dbReference type="FunFam" id="3.50.50.60:FF:000190">
    <property type="entry name" value="Thioredoxin reductase"/>
    <property type="match status" value="1"/>
</dbReference>
<dbReference type="GO" id="GO:0005739">
    <property type="term" value="C:mitochondrion"/>
    <property type="evidence" value="ECO:0007669"/>
    <property type="project" value="TreeGrafter"/>
</dbReference>
<keyword evidence="3 13" id="KW-0285">Flavoprotein</keyword>
<accession>A0A6U0BL67</accession>
<evidence type="ECO:0000256" key="1">
    <source>
        <dbReference type="ARBA" id="ARBA00007532"/>
    </source>
</evidence>
<dbReference type="PRINTS" id="PR00368">
    <property type="entry name" value="FADPNR"/>
</dbReference>
<dbReference type="GO" id="GO:0006749">
    <property type="term" value="P:glutathione metabolic process"/>
    <property type="evidence" value="ECO:0007669"/>
    <property type="project" value="TreeGrafter"/>
</dbReference>
<dbReference type="GO" id="GO:0050660">
    <property type="term" value="F:flavin adenine dinucleotide binding"/>
    <property type="evidence" value="ECO:0007669"/>
    <property type="project" value="InterPro"/>
</dbReference>
<evidence type="ECO:0000256" key="9">
    <source>
        <dbReference type="ARBA" id="ARBA00023284"/>
    </source>
</evidence>
<evidence type="ECO:0000256" key="10">
    <source>
        <dbReference type="PIRSR" id="PIRSR000350-2"/>
    </source>
</evidence>
<dbReference type="SUPFAM" id="SSF55424">
    <property type="entry name" value="FAD/NAD-linked reductases, dimerisation (C-terminal) domain"/>
    <property type="match status" value="1"/>
</dbReference>
<dbReference type="Pfam" id="PF02852">
    <property type="entry name" value="Pyr_redox_dim"/>
    <property type="match status" value="1"/>
</dbReference>
<dbReference type="InterPro" id="IPR016156">
    <property type="entry name" value="FAD/NAD-linked_Rdtase_dimer_sf"/>
</dbReference>
<proteinExistence type="inferred from homology"/>
<dbReference type="InterPro" id="IPR023753">
    <property type="entry name" value="FAD/NAD-binding_dom"/>
</dbReference>
<dbReference type="AlphaFoldDB" id="A0A6U0BL67"/>
<feature type="domain" description="Pyridine nucleotide-disulphide oxidoreductase dimerisation" evidence="14">
    <location>
        <begin position="363"/>
        <end position="482"/>
    </location>
</feature>
<evidence type="ECO:0000256" key="3">
    <source>
        <dbReference type="ARBA" id="ARBA00022630"/>
    </source>
</evidence>
<evidence type="ECO:0000259" key="14">
    <source>
        <dbReference type="Pfam" id="PF02852"/>
    </source>
</evidence>
<protein>
    <recommendedName>
        <fullName evidence="2">thioredoxin-disulfide reductase (NADPH)</fullName>
        <ecNumber evidence="2">1.8.1.9</ecNumber>
    </recommendedName>
</protein>
<dbReference type="GO" id="GO:0034599">
    <property type="term" value="P:cellular response to oxidative stress"/>
    <property type="evidence" value="ECO:0007669"/>
    <property type="project" value="TreeGrafter"/>
</dbReference>
<evidence type="ECO:0000256" key="2">
    <source>
        <dbReference type="ARBA" id="ARBA00012610"/>
    </source>
</evidence>
<evidence type="ECO:0000256" key="4">
    <source>
        <dbReference type="ARBA" id="ARBA00022827"/>
    </source>
</evidence>
<name>A0A6U0BL67_9CHLO</name>
<dbReference type="InterPro" id="IPR046952">
    <property type="entry name" value="GSHR/TRXR-like"/>
</dbReference>
<evidence type="ECO:0000256" key="13">
    <source>
        <dbReference type="RuleBase" id="RU003691"/>
    </source>
</evidence>
<evidence type="ECO:0000256" key="11">
    <source>
        <dbReference type="PIRSR" id="PIRSR000350-3"/>
    </source>
</evidence>
<dbReference type="SUPFAM" id="SSF51905">
    <property type="entry name" value="FAD/NAD(P)-binding domain"/>
    <property type="match status" value="1"/>
</dbReference>
<dbReference type="InterPro" id="IPR012999">
    <property type="entry name" value="Pyr_OxRdtase_I_AS"/>
</dbReference>
<reference evidence="16" key="1">
    <citation type="submission" date="2021-01" db="EMBL/GenBank/DDBJ databases">
        <authorList>
            <person name="Corre E."/>
            <person name="Pelletier E."/>
            <person name="Niang G."/>
            <person name="Scheremetjew M."/>
            <person name="Finn R."/>
            <person name="Kale V."/>
            <person name="Holt S."/>
            <person name="Cochrane G."/>
            <person name="Meng A."/>
            <person name="Brown T."/>
            <person name="Cohen L."/>
        </authorList>
    </citation>
    <scope>NUCLEOTIDE SEQUENCE</scope>
    <source>
        <strain evidence="16">Clade-D-RCC2572</strain>
    </source>
</reference>
<feature type="binding site" evidence="11">
    <location>
        <position position="129"/>
    </location>
    <ligand>
        <name>FAD</name>
        <dbReference type="ChEBI" id="CHEBI:57692"/>
    </ligand>
</feature>
<dbReference type="EMBL" id="HBEW01004623">
    <property type="protein sequence ID" value="CAD8582433.1"/>
    <property type="molecule type" value="Transcribed_RNA"/>
</dbReference>
<feature type="binding site" evidence="11">
    <location>
        <begin position="194"/>
        <end position="201"/>
    </location>
    <ligand>
        <name>NAD(+)</name>
        <dbReference type="ChEBI" id="CHEBI:57540"/>
    </ligand>
</feature>
<dbReference type="EC" id="1.8.1.9" evidence="2"/>
<dbReference type="PIRSF" id="PIRSF000350">
    <property type="entry name" value="Mercury_reductase_MerA"/>
    <property type="match status" value="1"/>
</dbReference>
<evidence type="ECO:0000256" key="8">
    <source>
        <dbReference type="ARBA" id="ARBA00023157"/>
    </source>
</evidence>
<dbReference type="InterPro" id="IPR006338">
    <property type="entry name" value="Thioredoxin/glutathione_Rdtase"/>
</dbReference>
<dbReference type="Gene3D" id="3.50.50.60">
    <property type="entry name" value="FAD/NAD(P)-binding domain"/>
    <property type="match status" value="2"/>
</dbReference>
<dbReference type="PROSITE" id="PS00076">
    <property type="entry name" value="PYRIDINE_REDOX_1"/>
    <property type="match status" value="1"/>
</dbReference>
<dbReference type="NCBIfam" id="TIGR01438">
    <property type="entry name" value="TGR"/>
    <property type="match status" value="1"/>
</dbReference>
<feature type="active site" description="Proton acceptor" evidence="10">
    <location>
        <position position="473"/>
    </location>
</feature>
<evidence type="ECO:0000259" key="15">
    <source>
        <dbReference type="Pfam" id="PF07992"/>
    </source>
</evidence>
<dbReference type="InterPro" id="IPR001100">
    <property type="entry name" value="Pyr_nuc-diS_OxRdtase"/>
</dbReference>
<feature type="binding site" evidence="11">
    <location>
        <position position="286"/>
    </location>
    <ligand>
        <name>NAD(+)</name>
        <dbReference type="ChEBI" id="CHEBI:57540"/>
    </ligand>
</feature>
<keyword evidence="8" id="KW-1015">Disulfide bond</keyword>
<dbReference type="Gene3D" id="3.30.390.30">
    <property type="match status" value="1"/>
</dbReference>
<evidence type="ECO:0000256" key="5">
    <source>
        <dbReference type="ARBA" id="ARBA00022857"/>
    </source>
</evidence>
<sequence>MACKGDHEYEYDVVVIGGGSGGLAAAKEAAKLGAKTVCLDFVKPSPAGTTWGLGGTCVNVGCIPKKLMHQAGILGEQFSDAREYGWKLESTGHDWEKMVEQVQNHIGSLNFGYRTALREANVTYLNAYGSLKDAHTVVATKKNGTEQVITADKIVIAVGGRPSYPDAPGAKEYCITSDDVFSLPKAPGKTLCVGASYISLETAGFLTALGFETSVAIRSIPLRGFDQEVAEKIVSYMSTHGTKFLRDSQPIKFEKEENGKIKVTFENTMFGNTFVESFDTVVCAVGRDAVTEGLNLAAAGVEFNAKNGKIPCVNEQSNVENIYAIGDVLDTRQELTPVAIKAGVRLMRRIYGNGKDTMNYDLVPTTVFTPLEYGTIGMSEELAVETYGAENIECYISYFKPLEWAVNHEEHNGVAVRSDNACFAKLITNLADDERVVGFHYLGPNAGEITQGYAVAMKMGAKKSDFNETVGIHPTVSEEFTLMEITKRSGVDPSKKGC</sequence>
<dbReference type="InterPro" id="IPR004099">
    <property type="entry name" value="Pyr_nucl-diS_OxRdtase_dimer"/>
</dbReference>